<feature type="transmembrane region" description="Helical" evidence="1">
    <location>
        <begin position="118"/>
        <end position="139"/>
    </location>
</feature>
<evidence type="ECO:0000256" key="1">
    <source>
        <dbReference type="SAM" id="Phobius"/>
    </source>
</evidence>
<dbReference type="AlphaFoldDB" id="A0A4P7AHW4"/>
<keyword evidence="3" id="KW-1185">Reference proteome</keyword>
<feature type="transmembrane region" description="Helical" evidence="1">
    <location>
        <begin position="41"/>
        <end position="67"/>
    </location>
</feature>
<dbReference type="RefSeq" id="WP_134297958.1">
    <property type="nucleotide sequence ID" value="NZ_CP038013.1"/>
</dbReference>
<reference evidence="2 3" key="1">
    <citation type="submission" date="2019-03" db="EMBL/GenBank/DDBJ databases">
        <title>Complete genome sequence of Spiroplasma gladiatoris TG-1 (DSM 22552).</title>
        <authorList>
            <person name="Lin Y.-C."/>
            <person name="Chou L."/>
            <person name="Kuo C.-H."/>
        </authorList>
    </citation>
    <scope>NUCLEOTIDE SEQUENCE [LARGE SCALE GENOMIC DNA]</scope>
    <source>
        <strain evidence="2 3">TG-1</strain>
    </source>
</reference>
<evidence type="ECO:0000313" key="2">
    <source>
        <dbReference type="EMBL" id="QBQ08034.1"/>
    </source>
</evidence>
<evidence type="ECO:0000313" key="3">
    <source>
        <dbReference type="Proteomes" id="UP000294309"/>
    </source>
</evidence>
<dbReference type="Proteomes" id="UP000294309">
    <property type="component" value="Chromosome"/>
</dbReference>
<keyword evidence="1" id="KW-1133">Transmembrane helix</keyword>
<name>A0A4P7AHW4_9MOLU</name>
<accession>A0A4P7AHW4</accession>
<organism evidence="2 3">
    <name type="scientific">Spiroplasma gladiatoris</name>
    <dbReference type="NCBI Taxonomy" id="2143"/>
    <lineage>
        <taxon>Bacteria</taxon>
        <taxon>Bacillati</taxon>
        <taxon>Mycoplasmatota</taxon>
        <taxon>Mollicutes</taxon>
        <taxon>Entomoplasmatales</taxon>
        <taxon>Spiroplasmataceae</taxon>
        <taxon>Spiroplasma</taxon>
    </lineage>
</organism>
<feature type="transmembrane region" description="Helical" evidence="1">
    <location>
        <begin position="79"/>
        <end position="98"/>
    </location>
</feature>
<feature type="transmembrane region" description="Helical" evidence="1">
    <location>
        <begin position="12"/>
        <end position="35"/>
    </location>
</feature>
<keyword evidence="1" id="KW-0472">Membrane</keyword>
<keyword evidence="1" id="KW-0812">Transmembrane</keyword>
<gene>
    <name evidence="2" type="ORF">SGLAD_v1c08350</name>
</gene>
<feature type="transmembrane region" description="Helical" evidence="1">
    <location>
        <begin position="155"/>
        <end position="176"/>
    </location>
</feature>
<dbReference type="OrthoDB" id="388593at2"/>
<protein>
    <submittedName>
        <fullName evidence="2">Uncharacterized protein</fullName>
    </submittedName>
</protein>
<feature type="transmembrane region" description="Helical" evidence="1">
    <location>
        <begin position="237"/>
        <end position="259"/>
    </location>
</feature>
<dbReference type="EMBL" id="CP038013">
    <property type="protein sequence ID" value="QBQ08034.1"/>
    <property type="molecule type" value="Genomic_DNA"/>
</dbReference>
<dbReference type="KEGG" id="sgq:SGLAD_v1c08350"/>
<sequence>MFNSIRSIKTFTIIGAVFGIIVTLVGMFFLLFDVLKDLDLAIIFASLVVFFGSLTIGFSIYIIVFASRTDDETFANNRFILMLFSLSVGGLLTPYLLMKLPNTNVTTTIQPRVAISKGYGTSFFASGLATLATFFALTLTSETGLEAALTGTNKYAYIAIVAVSGVAFLWGLINVITFFGKQVDENFEKEGNTHNWMMVISTINLIIGTITLIWIIINSVLSIIAAIMDLFDRRRGFLMAILNGALIALRIAMYCFIIYTASQCIKGIWSKKGYTYGNYQNLTSRQQEFNNSRERG</sequence>
<feature type="transmembrane region" description="Helical" evidence="1">
    <location>
        <begin position="196"/>
        <end position="225"/>
    </location>
</feature>
<proteinExistence type="predicted"/>